<keyword evidence="2" id="KW-0812">Transmembrane</keyword>
<feature type="compositionally biased region" description="Basic residues" evidence="1">
    <location>
        <begin position="105"/>
        <end position="115"/>
    </location>
</feature>
<organism evidence="4 5">
    <name type="scientific">Kocuria soli</name>
    <dbReference type="NCBI Taxonomy" id="2485125"/>
    <lineage>
        <taxon>Bacteria</taxon>
        <taxon>Bacillati</taxon>
        <taxon>Actinomycetota</taxon>
        <taxon>Actinomycetes</taxon>
        <taxon>Micrococcales</taxon>
        <taxon>Micrococcaceae</taxon>
        <taxon>Kocuria</taxon>
    </lineage>
</organism>
<protein>
    <submittedName>
        <fullName evidence="4">VanZ family protein</fullName>
    </submittedName>
</protein>
<dbReference type="InterPro" id="IPR006976">
    <property type="entry name" value="VanZ-like"/>
</dbReference>
<reference evidence="4 5" key="1">
    <citation type="submission" date="2018-10" db="EMBL/GenBank/DDBJ databases">
        <title>Kocuria sp. M5W7-7, whole genome shotgun sequence.</title>
        <authorList>
            <person name="Tuo L."/>
        </authorList>
    </citation>
    <scope>NUCLEOTIDE SEQUENCE [LARGE SCALE GENOMIC DNA]</scope>
    <source>
        <strain evidence="4 5">M5W7-7</strain>
    </source>
</reference>
<evidence type="ECO:0000256" key="2">
    <source>
        <dbReference type="SAM" id="Phobius"/>
    </source>
</evidence>
<dbReference type="Proteomes" id="UP000270616">
    <property type="component" value="Unassembled WGS sequence"/>
</dbReference>
<dbReference type="Pfam" id="PF04892">
    <property type="entry name" value="VanZ"/>
    <property type="match status" value="1"/>
</dbReference>
<evidence type="ECO:0000313" key="4">
    <source>
        <dbReference type="EMBL" id="ROZ63103.1"/>
    </source>
</evidence>
<dbReference type="OrthoDB" id="4966893at2"/>
<feature type="transmembrane region" description="Helical" evidence="2">
    <location>
        <begin position="25"/>
        <end position="43"/>
    </location>
</feature>
<feature type="transmembrane region" description="Helical" evidence="2">
    <location>
        <begin position="81"/>
        <end position="100"/>
    </location>
</feature>
<feature type="transmembrane region" description="Helical" evidence="2">
    <location>
        <begin position="50"/>
        <end position="69"/>
    </location>
</feature>
<evidence type="ECO:0000313" key="5">
    <source>
        <dbReference type="Proteomes" id="UP000270616"/>
    </source>
</evidence>
<evidence type="ECO:0000256" key="1">
    <source>
        <dbReference type="SAM" id="MobiDB-lite"/>
    </source>
</evidence>
<feature type="region of interest" description="Disordered" evidence="1">
    <location>
        <begin position="105"/>
        <end position="140"/>
    </location>
</feature>
<comment type="caution">
    <text evidence="4">The sequence shown here is derived from an EMBL/GenBank/DDBJ whole genome shotgun (WGS) entry which is preliminary data.</text>
</comment>
<name>A0A3N3ZPZ0_9MICC</name>
<gene>
    <name evidence="4" type="ORF">EDL96_08025</name>
</gene>
<dbReference type="EMBL" id="RKMF01000009">
    <property type="protein sequence ID" value="ROZ63103.1"/>
    <property type="molecule type" value="Genomic_DNA"/>
</dbReference>
<dbReference type="AlphaFoldDB" id="A0A3N3ZPZ0"/>
<proteinExistence type="predicted"/>
<keyword evidence="5" id="KW-1185">Reference proteome</keyword>
<keyword evidence="2" id="KW-0472">Membrane</keyword>
<feature type="domain" description="VanZ-like" evidence="3">
    <location>
        <begin position="25"/>
        <end position="97"/>
    </location>
</feature>
<keyword evidence="2" id="KW-1133">Transmembrane helix</keyword>
<evidence type="ECO:0000259" key="3">
    <source>
        <dbReference type="Pfam" id="PF04892"/>
    </source>
</evidence>
<sequence>MNLDLWLTLRSWGAPRALGPDQTEFGLNVLIFTVGVVLAAAAFPRVHRSVWVFVAVVASGAVEGLQGFVLPDREMDWLDLLANSTGAILGAVLVMVFVRGRARSQDRRRRNHGRTRGYGGVSDNGTAGRDGETPSKGTSRWHPACGWVRCPWWLSCWWSAKPSRPRRRARWTQRSGTSRCRGCSRRPGCVGRSPGRRSSWGWFS</sequence>
<accession>A0A3N3ZPZ0</accession>